<accession>M7T3D2</accession>
<dbReference type="HOGENOM" id="CLU_1133591_0_0_1"/>
<dbReference type="KEGG" id="ela:UCREL1_1569"/>
<gene>
    <name evidence="1" type="ORF">UCREL1_1569</name>
</gene>
<evidence type="ECO:0000313" key="2">
    <source>
        <dbReference type="Proteomes" id="UP000012174"/>
    </source>
</evidence>
<dbReference type="EMBL" id="KB705646">
    <property type="protein sequence ID" value="EMR71388.1"/>
    <property type="molecule type" value="Genomic_DNA"/>
</dbReference>
<name>M7T3D2_EUTLA</name>
<reference evidence="2" key="1">
    <citation type="journal article" date="2013" name="Genome Announc.">
        <title>Draft genome sequence of the grapevine dieback fungus Eutypa lata UCR-EL1.</title>
        <authorList>
            <person name="Blanco-Ulate B."/>
            <person name="Rolshausen P.E."/>
            <person name="Cantu D."/>
        </authorList>
    </citation>
    <scope>NUCLEOTIDE SEQUENCE [LARGE SCALE GENOMIC DNA]</scope>
    <source>
        <strain evidence="2">UCR-EL1</strain>
    </source>
</reference>
<keyword evidence="2" id="KW-1185">Reference proteome</keyword>
<dbReference type="AlphaFoldDB" id="M7T3D2"/>
<sequence length="245" mass="28276">MILVSLNDSFSDMGSEWVEKVATEKPQGAWYRQWLNSNPDLFNSSKYLANQPVSGASSQERDPSIENQGMDLKVEGEGSHLESDGDHTTQARVSTPSIEAPLTRRPETSLNEDVERERLTMEFAGDWQQRVQEEIVRQELEIRNKTRILGAAWDELTIDGVGEVDKRATKDFERLKNDFLLTWKFRDLPLDNREVDAWLEKRRKLATFPRFLSESTVLQWTDIKSETHETRASNVKFRVTEVSTN</sequence>
<evidence type="ECO:0000313" key="1">
    <source>
        <dbReference type="EMBL" id="EMR71388.1"/>
    </source>
</evidence>
<protein>
    <submittedName>
        <fullName evidence="1">Uncharacterized protein</fullName>
    </submittedName>
</protein>
<proteinExistence type="predicted"/>
<organism evidence="1 2">
    <name type="scientific">Eutypa lata (strain UCR-EL1)</name>
    <name type="common">Grapevine dieback disease fungus</name>
    <name type="synonym">Eutypa armeniacae</name>
    <dbReference type="NCBI Taxonomy" id="1287681"/>
    <lineage>
        <taxon>Eukaryota</taxon>
        <taxon>Fungi</taxon>
        <taxon>Dikarya</taxon>
        <taxon>Ascomycota</taxon>
        <taxon>Pezizomycotina</taxon>
        <taxon>Sordariomycetes</taxon>
        <taxon>Xylariomycetidae</taxon>
        <taxon>Xylariales</taxon>
        <taxon>Diatrypaceae</taxon>
        <taxon>Eutypa</taxon>
    </lineage>
</organism>
<dbReference type="Proteomes" id="UP000012174">
    <property type="component" value="Unassembled WGS sequence"/>
</dbReference>